<dbReference type="AlphaFoldDB" id="A0A6A6SM85"/>
<name>A0A6A6SM85_9PLEO</name>
<evidence type="ECO:0000256" key="2">
    <source>
        <dbReference type="SAM" id="SignalP"/>
    </source>
</evidence>
<keyword evidence="1" id="KW-0472">Membrane</keyword>
<accession>A0A6A6SM85</accession>
<reference evidence="3" key="1">
    <citation type="journal article" date="2020" name="Stud. Mycol.">
        <title>101 Dothideomycetes genomes: a test case for predicting lifestyles and emergence of pathogens.</title>
        <authorList>
            <person name="Haridas S."/>
            <person name="Albert R."/>
            <person name="Binder M."/>
            <person name="Bloem J."/>
            <person name="Labutti K."/>
            <person name="Salamov A."/>
            <person name="Andreopoulos B."/>
            <person name="Baker S."/>
            <person name="Barry K."/>
            <person name="Bills G."/>
            <person name="Bluhm B."/>
            <person name="Cannon C."/>
            <person name="Castanera R."/>
            <person name="Culley D."/>
            <person name="Daum C."/>
            <person name="Ezra D."/>
            <person name="Gonzalez J."/>
            <person name="Henrissat B."/>
            <person name="Kuo A."/>
            <person name="Liang C."/>
            <person name="Lipzen A."/>
            <person name="Lutzoni F."/>
            <person name="Magnuson J."/>
            <person name="Mondo S."/>
            <person name="Nolan M."/>
            <person name="Ohm R."/>
            <person name="Pangilinan J."/>
            <person name="Park H.-J."/>
            <person name="Ramirez L."/>
            <person name="Alfaro M."/>
            <person name="Sun H."/>
            <person name="Tritt A."/>
            <person name="Yoshinaga Y."/>
            <person name="Zwiers L.-H."/>
            <person name="Turgeon B."/>
            <person name="Goodwin S."/>
            <person name="Spatafora J."/>
            <person name="Crous P."/>
            <person name="Grigoriev I."/>
        </authorList>
    </citation>
    <scope>NUCLEOTIDE SEQUENCE</scope>
    <source>
        <strain evidence="3">CBS 122681</strain>
    </source>
</reference>
<sequence length="204" mass="21672">MDASPLWILLLLSCLLVLALFGAVVAPCCVIAVVVGCRRRSSWKRVSSAAAGDSYCISGRRMSSTALSPPPNMAARPSPLLWWSLNGLSLSRLIAGMRSLPSPARLLGLSSISCTMSGGAELPLVLFEDVVRVVGFGQVAGAIKWRRTIPQPSPTPAAYGVGDHDADMATFIWKESVTTSHILLQDVVGVQRIAKMPTKTGREG</sequence>
<feature type="signal peptide" evidence="2">
    <location>
        <begin position="1"/>
        <end position="19"/>
    </location>
</feature>
<keyword evidence="1" id="KW-1133">Transmembrane helix</keyword>
<evidence type="ECO:0000256" key="1">
    <source>
        <dbReference type="SAM" id="Phobius"/>
    </source>
</evidence>
<proteinExistence type="predicted"/>
<dbReference type="Proteomes" id="UP000799324">
    <property type="component" value="Unassembled WGS sequence"/>
</dbReference>
<gene>
    <name evidence="3" type="ORF">K491DRAFT_684362</name>
</gene>
<dbReference type="EMBL" id="MU004519">
    <property type="protein sequence ID" value="KAF2648829.1"/>
    <property type="molecule type" value="Genomic_DNA"/>
</dbReference>
<evidence type="ECO:0000313" key="4">
    <source>
        <dbReference type="Proteomes" id="UP000799324"/>
    </source>
</evidence>
<keyword evidence="4" id="KW-1185">Reference proteome</keyword>
<keyword evidence="2" id="KW-0732">Signal</keyword>
<evidence type="ECO:0000313" key="3">
    <source>
        <dbReference type="EMBL" id="KAF2648829.1"/>
    </source>
</evidence>
<feature type="transmembrane region" description="Helical" evidence="1">
    <location>
        <begin position="6"/>
        <end position="35"/>
    </location>
</feature>
<feature type="chain" id="PRO_5025577907" evidence="2">
    <location>
        <begin position="20"/>
        <end position="204"/>
    </location>
</feature>
<organism evidence="3 4">
    <name type="scientific">Lophiostoma macrostomum CBS 122681</name>
    <dbReference type="NCBI Taxonomy" id="1314788"/>
    <lineage>
        <taxon>Eukaryota</taxon>
        <taxon>Fungi</taxon>
        <taxon>Dikarya</taxon>
        <taxon>Ascomycota</taxon>
        <taxon>Pezizomycotina</taxon>
        <taxon>Dothideomycetes</taxon>
        <taxon>Pleosporomycetidae</taxon>
        <taxon>Pleosporales</taxon>
        <taxon>Lophiostomataceae</taxon>
        <taxon>Lophiostoma</taxon>
    </lineage>
</organism>
<keyword evidence="1" id="KW-0812">Transmembrane</keyword>
<protein>
    <submittedName>
        <fullName evidence="3">Uncharacterized protein</fullName>
    </submittedName>
</protein>